<feature type="compositionally biased region" description="Low complexity" evidence="1">
    <location>
        <begin position="513"/>
        <end position="532"/>
    </location>
</feature>
<organism evidence="2">
    <name type="scientific">Salmonella enterica</name>
    <name type="common">Salmonella choleraesuis</name>
    <dbReference type="NCBI Taxonomy" id="28901"/>
    <lineage>
        <taxon>Bacteria</taxon>
        <taxon>Pseudomonadati</taxon>
        <taxon>Pseudomonadota</taxon>
        <taxon>Gammaproteobacteria</taxon>
        <taxon>Enterobacterales</taxon>
        <taxon>Enterobacteriaceae</taxon>
        <taxon>Salmonella</taxon>
    </lineage>
</organism>
<dbReference type="EMBL" id="DAAUQX010000109">
    <property type="protein sequence ID" value="HAF2131218.1"/>
    <property type="molecule type" value="Genomic_DNA"/>
</dbReference>
<gene>
    <name evidence="2" type="ORF">G9F27_005573</name>
</gene>
<dbReference type="Gene3D" id="2.30.27.10">
    <property type="entry name" value="Phage FD Coat Protein,Membrane penetration domain"/>
    <property type="match status" value="1"/>
</dbReference>
<evidence type="ECO:0000313" key="2">
    <source>
        <dbReference type="EMBL" id="HAF2131218.1"/>
    </source>
</evidence>
<feature type="compositionally biased region" description="Low complexity" evidence="1">
    <location>
        <begin position="330"/>
        <end position="362"/>
    </location>
</feature>
<comment type="caution">
    <text evidence="2">The sequence shown here is derived from an EMBL/GenBank/DDBJ whole genome shotgun (WGS) entry which is preliminary data.</text>
</comment>
<sequence length="721" mass="77326">MRYILLIIAIMGGLFTFNVYADEGKQCSLTAVRENGQYLYGYSDGLYAHKDFYGCDYVAPANKTVLYFPDYVQSIWIPTGTPYKKPDNLPSDIKPVFTAQQCLERPVLYNHGMKYYYTSYGEQYAFFEGCEYKAIKNGLVNLPEPLVADWNPIGKPLPSPADAKLTSSSSDSVLAPAPVPAPASVPAPAPAPAPAPGSCPALKVPFQFDMFLTHFVPTNNSGSPTDRSPVLDIHGCSYLITFYSCPANADPSHSGSFCTANSVVLLSDDGNINSPIANTDWKDTQFDRYCAQAGKCNSKGEPINLSDWLKFKDKDDAEHEKPGDDTGLFDGSDSDTGVTDGAADGSVDGSSSGSSTPSPSAPDAPVFDFPVFDSADFSELIKAFNSCKAALPSGSDTDPIYVSAYNNAANVCNSILDKAKSLAPAGEMISPSDEHHQFYYKKSSGVMYSCMRDSGYYGRDVRGTVVSSVSHIALRNPNLLGLNYSSGGTDSNYPSELCGSVYDDYVSSLNKSPVSSGSSDSVSSGSSGSLSDKPLRADSADGSLVALPGNGHAASGDDGNGDVVAAINAFHADANKNHEETMNNFDISDGAVEGIKNGLASDVNELISSTRKEISDSYDAGVSELKSIFGDIDSYIPDIKLTFDLPTQFIAGIQGHCVPLVFDFNITLVGLPFYHLHAEGVQACKLYDLYIRSIVEYMFYFITALACRRIFTRAAEFISSN</sequence>
<feature type="compositionally biased region" description="Basic and acidic residues" evidence="1">
    <location>
        <begin position="315"/>
        <end position="324"/>
    </location>
</feature>
<reference evidence="2" key="1">
    <citation type="journal article" date="2018" name="Genome Biol.">
        <title>SKESA: strategic k-mer extension for scrupulous assemblies.</title>
        <authorList>
            <person name="Souvorov A."/>
            <person name="Agarwala R."/>
            <person name="Lipman D.J."/>
        </authorList>
    </citation>
    <scope>NUCLEOTIDE SEQUENCE</scope>
    <source>
        <strain evidence="2">MA.CK_00/00001968</strain>
    </source>
</reference>
<feature type="region of interest" description="Disordered" evidence="1">
    <location>
        <begin position="513"/>
        <end position="535"/>
    </location>
</feature>
<proteinExistence type="predicted"/>
<name>A0A743PHW9_SALER</name>
<reference evidence="2" key="2">
    <citation type="submission" date="2020-02" db="EMBL/GenBank/DDBJ databases">
        <authorList>
            <consortium name="NCBI Pathogen Detection Project"/>
        </authorList>
    </citation>
    <scope>NUCLEOTIDE SEQUENCE</scope>
    <source>
        <strain evidence="2">MA.CK_00/00001968</strain>
    </source>
</reference>
<dbReference type="AlphaFoldDB" id="A0A743PHW9"/>
<protein>
    <submittedName>
        <fullName evidence="2">Uncharacterized protein</fullName>
    </submittedName>
</protein>
<feature type="region of interest" description="Disordered" evidence="1">
    <location>
        <begin position="315"/>
        <end position="362"/>
    </location>
</feature>
<accession>A0A743PHW9</accession>
<evidence type="ECO:0000256" key="1">
    <source>
        <dbReference type="SAM" id="MobiDB-lite"/>
    </source>
</evidence>